<dbReference type="GO" id="GO:0098793">
    <property type="term" value="C:presynapse"/>
    <property type="evidence" value="ECO:0007669"/>
    <property type="project" value="GOC"/>
</dbReference>
<feature type="region of interest" description="Disordered" evidence="5">
    <location>
        <begin position="191"/>
        <end position="212"/>
    </location>
</feature>
<comment type="similarity">
    <text evidence="1">Belongs to the SNAP-25 family.</text>
</comment>
<dbReference type="GO" id="GO:0005886">
    <property type="term" value="C:plasma membrane"/>
    <property type="evidence" value="ECO:0007669"/>
    <property type="project" value="TreeGrafter"/>
</dbReference>
<evidence type="ECO:0000256" key="4">
    <source>
        <dbReference type="ARBA" id="ARBA00023054"/>
    </source>
</evidence>
<feature type="non-terminal residue" evidence="7">
    <location>
        <position position="278"/>
    </location>
</feature>
<keyword evidence="4" id="KW-0175">Coiled coil</keyword>
<evidence type="ECO:0000256" key="2">
    <source>
        <dbReference type="ARBA" id="ARBA00022448"/>
    </source>
</evidence>
<keyword evidence="2" id="KW-0813">Transport</keyword>
<dbReference type="PANTHER" id="PTHR19305:SF9">
    <property type="entry name" value="SYNAPTOSOMAL-ASSOCIATED PROTEIN 29"/>
    <property type="match status" value="1"/>
</dbReference>
<dbReference type="GO" id="GO:0016082">
    <property type="term" value="P:synaptic vesicle priming"/>
    <property type="evidence" value="ECO:0007669"/>
    <property type="project" value="TreeGrafter"/>
</dbReference>
<evidence type="ECO:0000313" key="7">
    <source>
        <dbReference type="EMBL" id="KFM78995.1"/>
    </source>
</evidence>
<evidence type="ECO:0000256" key="3">
    <source>
        <dbReference type="ARBA" id="ARBA00022927"/>
    </source>
</evidence>
<dbReference type="STRING" id="407821.A0A087UNQ6"/>
<dbReference type="AlphaFoldDB" id="A0A087UNQ6"/>
<dbReference type="SMART" id="SM00397">
    <property type="entry name" value="t_SNARE"/>
    <property type="match status" value="2"/>
</dbReference>
<dbReference type="CDD" id="cd15856">
    <property type="entry name" value="SNARE_SNAP29C"/>
    <property type="match status" value="1"/>
</dbReference>
<evidence type="ECO:0000259" key="6">
    <source>
        <dbReference type="PROSITE" id="PS50192"/>
    </source>
</evidence>
<dbReference type="GO" id="GO:0019905">
    <property type="term" value="F:syntaxin binding"/>
    <property type="evidence" value="ECO:0007669"/>
    <property type="project" value="TreeGrafter"/>
</dbReference>
<dbReference type="PROSITE" id="PS50192">
    <property type="entry name" value="T_SNARE"/>
    <property type="match status" value="2"/>
</dbReference>
<dbReference type="Proteomes" id="UP000054359">
    <property type="component" value="Unassembled WGS sequence"/>
</dbReference>
<feature type="region of interest" description="Disordered" evidence="5">
    <location>
        <begin position="1"/>
        <end position="45"/>
    </location>
</feature>
<feature type="compositionally biased region" description="Acidic residues" evidence="5">
    <location>
        <begin position="12"/>
        <end position="22"/>
    </location>
</feature>
<dbReference type="PANTHER" id="PTHR19305">
    <property type="entry name" value="SYNAPTOSOMAL ASSOCIATED PROTEIN"/>
    <property type="match status" value="1"/>
</dbReference>
<feature type="region of interest" description="Disordered" evidence="5">
    <location>
        <begin position="137"/>
        <end position="160"/>
    </location>
</feature>
<dbReference type="SUPFAM" id="SSF58038">
    <property type="entry name" value="SNARE fusion complex"/>
    <property type="match status" value="2"/>
</dbReference>
<dbReference type="EMBL" id="KK120763">
    <property type="protein sequence ID" value="KFM78995.1"/>
    <property type="molecule type" value="Genomic_DNA"/>
</dbReference>
<accession>A0A087UNQ6</accession>
<feature type="compositionally biased region" description="Polar residues" evidence="5">
    <location>
        <begin position="28"/>
        <end position="43"/>
    </location>
</feature>
<dbReference type="OrthoDB" id="18679at2759"/>
<reference evidence="7 8" key="1">
    <citation type="submission" date="2013-11" db="EMBL/GenBank/DDBJ databases">
        <title>Genome sequencing of Stegodyphus mimosarum.</title>
        <authorList>
            <person name="Bechsgaard J."/>
        </authorList>
    </citation>
    <scope>NUCLEOTIDE SEQUENCE [LARGE SCALE GENOMIC DNA]</scope>
</reference>
<evidence type="ECO:0000313" key="8">
    <source>
        <dbReference type="Proteomes" id="UP000054359"/>
    </source>
</evidence>
<dbReference type="GO" id="GO:0031629">
    <property type="term" value="P:synaptic vesicle fusion to presynaptic active zone membrane"/>
    <property type="evidence" value="ECO:0007669"/>
    <property type="project" value="TreeGrafter"/>
</dbReference>
<organism evidence="7 8">
    <name type="scientific">Stegodyphus mimosarum</name>
    <name type="common">African social velvet spider</name>
    <dbReference type="NCBI Taxonomy" id="407821"/>
    <lineage>
        <taxon>Eukaryota</taxon>
        <taxon>Metazoa</taxon>
        <taxon>Ecdysozoa</taxon>
        <taxon>Arthropoda</taxon>
        <taxon>Chelicerata</taxon>
        <taxon>Arachnida</taxon>
        <taxon>Araneae</taxon>
        <taxon>Araneomorphae</taxon>
        <taxon>Entelegynae</taxon>
        <taxon>Eresoidea</taxon>
        <taxon>Eresidae</taxon>
        <taxon>Stegodyphus</taxon>
    </lineage>
</organism>
<dbReference type="GO" id="GO:0005484">
    <property type="term" value="F:SNAP receptor activity"/>
    <property type="evidence" value="ECO:0007669"/>
    <property type="project" value="TreeGrafter"/>
</dbReference>
<evidence type="ECO:0000256" key="1">
    <source>
        <dbReference type="ARBA" id="ARBA00009480"/>
    </source>
</evidence>
<dbReference type="Gene3D" id="1.20.5.110">
    <property type="match status" value="2"/>
</dbReference>
<proteinExistence type="inferred from homology"/>
<dbReference type="GO" id="GO:0031201">
    <property type="term" value="C:SNARE complex"/>
    <property type="evidence" value="ECO:0007669"/>
    <property type="project" value="TreeGrafter"/>
</dbReference>
<gene>
    <name evidence="7" type="ORF">X975_03218</name>
</gene>
<feature type="domain" description="T-SNARE coiled-coil homology" evidence="6">
    <location>
        <begin position="213"/>
        <end position="275"/>
    </location>
</feature>
<dbReference type="FunFam" id="1.20.5.110:FF:000041">
    <property type="entry name" value="Synaptosomal-associated protein 29"/>
    <property type="match status" value="1"/>
</dbReference>
<dbReference type="InterPro" id="IPR000727">
    <property type="entry name" value="T_SNARE_dom"/>
</dbReference>
<dbReference type="OMA" id="NLDEMCD"/>
<dbReference type="GO" id="GO:0015031">
    <property type="term" value="P:protein transport"/>
    <property type="evidence" value="ECO:0007669"/>
    <property type="project" value="UniProtKB-KW"/>
</dbReference>
<feature type="compositionally biased region" description="Polar residues" evidence="5">
    <location>
        <begin position="192"/>
        <end position="212"/>
    </location>
</feature>
<keyword evidence="8" id="KW-1185">Reference proteome</keyword>
<evidence type="ECO:0000256" key="5">
    <source>
        <dbReference type="SAM" id="MobiDB-lite"/>
    </source>
</evidence>
<sequence>MAKQEKSSNPFLDDDEEVDDFEFLNHPRQGQSGYMLGNNNLGREQSEWENRRMQLLEERRRIEERTLQSTNNSLGLLHESEQVGILTAEELVKQREQLRNIEENLDIINSTMRTSQKHINSLKSIFGGLKNYFSKGGSIDPSFRPPTAEISPRKQSSTLQDTVENLKTDTKLSEASHPALRVRDLSFDESDSFQSNLSKPKTVSPSASSGFSSNIEEKLDKNLEFMSLGLGRLKNLAIGLNEEIEQQNEMIDVIHNKADKADETLEYQNRQIKRILKK</sequence>
<feature type="domain" description="T-SNARE coiled-coil homology" evidence="6">
    <location>
        <begin position="60"/>
        <end position="122"/>
    </location>
</feature>
<name>A0A087UNQ6_STEMI</name>
<protein>
    <submittedName>
        <fullName evidence="7">Synaptosomal-associated protein 29</fullName>
    </submittedName>
</protein>
<keyword evidence="3" id="KW-0653">Protein transport</keyword>